<feature type="transmembrane region" description="Helical" evidence="8">
    <location>
        <begin position="839"/>
        <end position="865"/>
    </location>
</feature>
<keyword evidence="6 8" id="KW-1133">Transmembrane helix</keyword>
<dbReference type="PANTHER" id="PTHR24223:SF448">
    <property type="entry name" value="FI20146P1-RELATED"/>
    <property type="match status" value="1"/>
</dbReference>
<feature type="domain" description="ABC transmembrane type-1" evidence="10">
    <location>
        <begin position="126"/>
        <end position="387"/>
    </location>
</feature>
<dbReference type="Gene3D" id="3.40.50.300">
    <property type="entry name" value="P-loop containing nucleotide triphosphate hydrolases"/>
    <property type="match status" value="2"/>
</dbReference>
<dbReference type="CDD" id="cd03250">
    <property type="entry name" value="ABCC_MRP_domain1"/>
    <property type="match status" value="1"/>
</dbReference>
<dbReference type="FunFam" id="3.40.50.300:FF:000482">
    <property type="entry name" value="Multidrug resistance-associated protein member 4"/>
    <property type="match status" value="1"/>
</dbReference>
<dbReference type="PROSITE" id="PS50893">
    <property type="entry name" value="ABC_TRANSPORTER_2"/>
    <property type="match status" value="2"/>
</dbReference>
<keyword evidence="7 8" id="KW-0472">Membrane</keyword>
<feature type="domain" description="ABC transporter" evidence="9">
    <location>
        <begin position="456"/>
        <end position="679"/>
    </location>
</feature>
<evidence type="ECO:0000259" key="10">
    <source>
        <dbReference type="PROSITE" id="PS50929"/>
    </source>
</evidence>
<dbReference type="InterPro" id="IPR003593">
    <property type="entry name" value="AAA+_ATPase"/>
</dbReference>
<evidence type="ECO:0000256" key="6">
    <source>
        <dbReference type="ARBA" id="ARBA00022989"/>
    </source>
</evidence>
<evidence type="ECO:0000256" key="2">
    <source>
        <dbReference type="ARBA" id="ARBA00022448"/>
    </source>
</evidence>
<evidence type="ECO:0000259" key="9">
    <source>
        <dbReference type="PROSITE" id="PS50893"/>
    </source>
</evidence>
<evidence type="ECO:0000256" key="8">
    <source>
        <dbReference type="SAM" id="Phobius"/>
    </source>
</evidence>
<dbReference type="RefSeq" id="XP_025405821.1">
    <property type="nucleotide sequence ID" value="XM_025550036.1"/>
</dbReference>
<dbReference type="InterPro" id="IPR011527">
    <property type="entry name" value="ABC1_TM_dom"/>
</dbReference>
<feature type="transmembrane region" description="Helical" evidence="8">
    <location>
        <begin position="1021"/>
        <end position="1044"/>
    </location>
</feature>
<dbReference type="FunFam" id="1.20.1560.10:FF:000026">
    <property type="entry name" value="Multidrug resistance-associated protein lethal(2)03659"/>
    <property type="match status" value="1"/>
</dbReference>
<dbReference type="InterPro" id="IPR036640">
    <property type="entry name" value="ABC1_TM_sf"/>
</dbReference>
<evidence type="ECO:0000313" key="13">
    <source>
        <dbReference type="RefSeq" id="XP_025405828.1"/>
    </source>
</evidence>
<feature type="transmembrane region" description="Helical" evidence="8">
    <location>
        <begin position="922"/>
        <end position="950"/>
    </location>
</feature>
<dbReference type="FunFam" id="3.40.50.300:FF:000163">
    <property type="entry name" value="Multidrug resistance-associated protein member 4"/>
    <property type="match status" value="1"/>
</dbReference>
<dbReference type="RefSeq" id="XP_025405828.1">
    <property type="nucleotide sequence ID" value="XM_025550043.1"/>
</dbReference>
<dbReference type="CDD" id="cd03244">
    <property type="entry name" value="ABCC_MRP_domain2"/>
    <property type="match status" value="1"/>
</dbReference>
<feature type="transmembrane region" description="Helical" evidence="8">
    <location>
        <begin position="251"/>
        <end position="270"/>
    </location>
</feature>
<evidence type="ECO:0000256" key="7">
    <source>
        <dbReference type="ARBA" id="ARBA00023136"/>
    </source>
</evidence>
<evidence type="ECO:0000256" key="1">
    <source>
        <dbReference type="ARBA" id="ARBA00004141"/>
    </source>
</evidence>
<name>A0A8B8F549_9HEMI</name>
<dbReference type="GO" id="GO:0140359">
    <property type="term" value="F:ABC-type transporter activity"/>
    <property type="evidence" value="ECO:0007669"/>
    <property type="project" value="InterPro"/>
</dbReference>
<evidence type="ECO:0000256" key="5">
    <source>
        <dbReference type="ARBA" id="ARBA00022840"/>
    </source>
</evidence>
<dbReference type="GO" id="GO:0005524">
    <property type="term" value="F:ATP binding"/>
    <property type="evidence" value="ECO:0007669"/>
    <property type="project" value="UniProtKB-KW"/>
</dbReference>
<feature type="transmembrane region" description="Helical" evidence="8">
    <location>
        <begin position="1051"/>
        <end position="1071"/>
    </location>
</feature>
<evidence type="ECO:0000256" key="3">
    <source>
        <dbReference type="ARBA" id="ARBA00022692"/>
    </source>
</evidence>
<dbReference type="Gene3D" id="1.20.1560.10">
    <property type="entry name" value="ABC transporter type 1, transmembrane domain"/>
    <property type="match status" value="2"/>
</dbReference>
<accession>A0A8B8F549</accession>
<dbReference type="InterPro" id="IPR027417">
    <property type="entry name" value="P-loop_NTPase"/>
</dbReference>
<keyword evidence="11" id="KW-1185">Reference proteome</keyword>
<sequence>MITDYNKLFIMYRLITDVNYKVKRPQNPRFNANIFEILTFSWIFNLFKKGQSRDLEENDLYETLDDHKSSLLGDELEKVWKSEVYNAYKENRIPSLLRALFQLFGAKYIVHGLVQFLNEILLKTPQPLFIGGLLVYFSNDGPNKVDVGYAYFCASGLLIIMLLSMVIYHSNQIETVHFGMKIRVACCSIIYRKALCINHTALGKTTIGHVINLLSNDVNRFDSKIIFLQYLWIGPLQTIVVTYLMWREIGITSLIGVSTFLFFIPFQGWLGKKMFELRLKTAIKTDERLRLMNEIISAIQLIKMYSWEKPFEKLIEYARMNEIQQVRRSSYIRAISLSFIITMTRLQLFVSFLSYILLGYTISSRKVFVITAYYNILAPTMAVFFNQGLSAIPEMLVSIKRIQNFLLLEEKDGLKINISKSTDSVKNCVNNESVHTNDNTTTKNMKIKDNILYFEINIMNATAKWTDEQSSNSLESINFNAKPGELVAVIGPVGAGKSSLLQLILKELPLSEGKLSIRGKISYASQEPWLFGGSIQQNILFNSPMDEVRYKKVINVCALKNDFEQFPYGDKTFVGERGVTLSGGQRARINLARAVYKQADIYLLDDPLSAVDTRVGKHLFEKCIIEYLKNKTCILITHQIQYLTNVDQVVFMKDATILAKGSYQELQAAGIDFTKLQIGSLEDKQKSTVESDIESNITNTKSFNACLSTRGSNESVLSCVNESKINDSVKCIEKHYNEEPEIRSSGNMSKSIYMSYFSASGNIYEVFLLFIICLITQIFISGGEYWITYWVNLEEHVFYHDNNSLKNNTLRETPYNNNATNYKISDTLLWWTISRQTCIIVFVVFTFSMILAILIRTAIFVSVCMKSSINLHNNMFNAIVRATMYFFNTNSSGRILNRFSKDMGAIDELLTMTLMDCIQNGLILLGVIIIVGIVNIYLIIPTFMIGLIFYKLRVFYMSTSRSIKRLEGITRSPVFAHFNESLRGLITIRAFEAKNLLSREFDNHQDLHSSAWYLLITSSRAFGFLLDITCLMYIGILIFSFIAINNNMYGGNVGLVITQTMGLTGMIQWAMKQTAELENQMTSVERVLEYTNVPQESALESPLDKKPPKEWPQKGQVVFKNFYLRYSPDTPHVLKNLNIKIESTEKVGIVGRTGAGKSSLIGALFRLALNEGSIYVDDLDINELGLHELRSKISIIPQEPVLFTGTMRKNLDPFDEYPDLALWNALDEVELKDVIEDLPGGLHSKMSEGGSNFSVGQRQLVCLARAIVRNNKILVMDEATANVDPQTEALIQNTIRSKFRKYTVLTIAHRLNTVMDSDKVLVMDAGKMVEFDHPHILLKIKDGFLYKMVEKTGRDTANFLHSIAAESYNTIQRTKESPIRLIDEDVDDYSNKND</sequence>
<protein>
    <submittedName>
        <fullName evidence="12 13">Probable multidrug resistance-associated protein lethal(2)03659</fullName>
    </submittedName>
</protein>
<keyword evidence="4" id="KW-0547">Nucleotide-binding</keyword>
<dbReference type="Pfam" id="PF00664">
    <property type="entry name" value="ABC_membrane"/>
    <property type="match status" value="2"/>
</dbReference>
<feature type="domain" description="ABC transporter" evidence="9">
    <location>
        <begin position="1117"/>
        <end position="1350"/>
    </location>
</feature>
<evidence type="ECO:0000313" key="12">
    <source>
        <dbReference type="RefSeq" id="XP_025405821.1"/>
    </source>
</evidence>
<dbReference type="InterPro" id="IPR050173">
    <property type="entry name" value="ABC_transporter_C-like"/>
</dbReference>
<keyword evidence="3 8" id="KW-0812">Transmembrane</keyword>
<dbReference type="GeneID" id="112680045"/>
<dbReference type="GO" id="GO:0016887">
    <property type="term" value="F:ATP hydrolysis activity"/>
    <property type="evidence" value="ECO:0007669"/>
    <property type="project" value="InterPro"/>
</dbReference>
<dbReference type="PANTHER" id="PTHR24223">
    <property type="entry name" value="ATP-BINDING CASSETTE SUB-FAMILY C"/>
    <property type="match status" value="1"/>
</dbReference>
<dbReference type="PROSITE" id="PS50929">
    <property type="entry name" value="ABC_TM1F"/>
    <property type="match status" value="2"/>
</dbReference>
<dbReference type="PROSITE" id="PS00211">
    <property type="entry name" value="ABC_TRANSPORTER_1"/>
    <property type="match status" value="2"/>
</dbReference>
<dbReference type="SMART" id="SM00382">
    <property type="entry name" value="AAA"/>
    <property type="match status" value="2"/>
</dbReference>
<feature type="transmembrane region" description="Helical" evidence="8">
    <location>
        <begin position="225"/>
        <end position="245"/>
    </location>
</feature>
<feature type="domain" description="ABC transmembrane type-1" evidence="10">
    <location>
        <begin position="823"/>
        <end position="1079"/>
    </location>
</feature>
<feature type="transmembrane region" description="Helical" evidence="8">
    <location>
        <begin position="149"/>
        <end position="168"/>
    </location>
</feature>
<reference evidence="12 13" key="1">
    <citation type="submission" date="2025-04" db="UniProtKB">
        <authorList>
            <consortium name="RefSeq"/>
        </authorList>
    </citation>
    <scope>IDENTIFICATION</scope>
    <source>
        <tissue evidence="12 13">Whole body</tissue>
    </source>
</reference>
<dbReference type="GO" id="GO:0016020">
    <property type="term" value="C:membrane"/>
    <property type="evidence" value="ECO:0007669"/>
    <property type="project" value="UniProtKB-SubCell"/>
</dbReference>
<keyword evidence="2" id="KW-0813">Transport</keyword>
<dbReference type="SUPFAM" id="SSF52540">
    <property type="entry name" value="P-loop containing nucleoside triphosphate hydrolases"/>
    <property type="match status" value="2"/>
</dbReference>
<evidence type="ECO:0000256" key="4">
    <source>
        <dbReference type="ARBA" id="ARBA00022741"/>
    </source>
</evidence>
<dbReference type="FunFam" id="1.20.1560.10:FF:000014">
    <property type="entry name" value="Multidrug resistance-associated protein member 4"/>
    <property type="match status" value="1"/>
</dbReference>
<dbReference type="OrthoDB" id="6500128at2759"/>
<dbReference type="InterPro" id="IPR017871">
    <property type="entry name" value="ABC_transporter-like_CS"/>
</dbReference>
<dbReference type="SUPFAM" id="SSF90123">
    <property type="entry name" value="ABC transporter transmembrane region"/>
    <property type="match status" value="2"/>
</dbReference>
<dbReference type="Proteomes" id="UP000694846">
    <property type="component" value="Unplaced"/>
</dbReference>
<organism evidence="11 13">
    <name type="scientific">Sipha flava</name>
    <name type="common">yellow sugarcane aphid</name>
    <dbReference type="NCBI Taxonomy" id="143950"/>
    <lineage>
        <taxon>Eukaryota</taxon>
        <taxon>Metazoa</taxon>
        <taxon>Ecdysozoa</taxon>
        <taxon>Arthropoda</taxon>
        <taxon>Hexapoda</taxon>
        <taxon>Insecta</taxon>
        <taxon>Pterygota</taxon>
        <taxon>Neoptera</taxon>
        <taxon>Paraneoptera</taxon>
        <taxon>Hemiptera</taxon>
        <taxon>Sternorrhyncha</taxon>
        <taxon>Aphidomorpha</taxon>
        <taxon>Aphidoidea</taxon>
        <taxon>Aphididae</taxon>
        <taxon>Sipha</taxon>
    </lineage>
</organism>
<feature type="transmembrane region" description="Helical" evidence="8">
    <location>
        <begin position="372"/>
        <end position="392"/>
    </location>
</feature>
<feature type="transmembrane region" description="Helical" evidence="8">
    <location>
        <begin position="753"/>
        <end position="780"/>
    </location>
</feature>
<gene>
    <name evidence="12 13" type="primary">LOC112680045</name>
</gene>
<comment type="subcellular location">
    <subcellularLocation>
        <location evidence="1">Membrane</location>
        <topology evidence="1">Multi-pass membrane protein</topology>
    </subcellularLocation>
</comment>
<feature type="transmembrane region" description="Helical" evidence="8">
    <location>
        <begin position="337"/>
        <end position="360"/>
    </location>
</feature>
<dbReference type="Pfam" id="PF00005">
    <property type="entry name" value="ABC_tran"/>
    <property type="match status" value="2"/>
</dbReference>
<keyword evidence="5" id="KW-0067">ATP-binding</keyword>
<dbReference type="InterPro" id="IPR003439">
    <property type="entry name" value="ABC_transporter-like_ATP-bd"/>
</dbReference>
<proteinExistence type="predicted"/>
<evidence type="ECO:0000313" key="11">
    <source>
        <dbReference type="Proteomes" id="UP000694846"/>
    </source>
</evidence>